<sequence length="926" mass="99566">MTGPGAVVPAAGARAATGPGDATADAAWSAAARTSLAETAATLASRFDASAAAVLEAGSEPATDAGIDRLLTARAAAVDAQVRDAWLRCIPADAGLALFAVGGYGRAELFPQSDVDLLVLVPEAADTASDADGAASASPAHAEALARFFALLWDAGLPVGHAVRTPRQCTEAAADITVLTAMLEARPLLADASAVATLQAAASPDLVWPAHEFFVAKREELRARHARYGDTADNLEPNLKEGPGGLRDVQTLRWMALRIIGTGDFESLVALGQLGADELATMQRQRRALSTLRFGLHLVAGKREERLRFDHQKTLAARLGHVDNADNLAVEQMMQGFYRSAALVLRLGERLLQRFEEQLEGEAQPQPLGPRFELRRGYLAARPHDAAVGELPWPADADEVLALFAAWAKHGDPAGMTGPAIAGLHSQTARALAESLPTIPSFDTAAPALRERFMQLLRGPQPVATLTRMARLGVLGRWIPAFSNVSGRMQFDLFHVYTVDQHTLAVLKNLASFASGQADERFNLAHEVWPRLRKPELLLLAGLFHDIAKGRGGDHSELGAVDAREFCTAMGLSAGDTALVEWLVREHLLMSVTAQKQDIADPEVIHRFATRVADRERLDHLYLLTCADIAGTSPKLWNAWKDRLLADLYTATRLALRRGLENPLAATERSAETRAAAHAMLAAFGVSDEGIEALFARMPEIGFQRGRPDQVAWQAASLREVALGDTRVRARPVAAHAGAIEVFVHTPDRAGLFAAIVATLDRCGLAIQQARVLDGPHGMIFDSFEVIPTDPRSPPAPEEIERRLAQALAGPLDSVKPARRTQPRHLRHFRISPQVGFDVVDAGAAGARTMLSLVCTDRPGLLADVADVLRSQALSVHDARIATFGERAEDVFQITTTTDGRNQPLDATRQEALRDALLACLEGDNR</sequence>
<evidence type="ECO:0000256" key="2">
    <source>
        <dbReference type="ARBA" id="ARBA00022695"/>
    </source>
</evidence>
<dbReference type="InterPro" id="IPR003607">
    <property type="entry name" value="HD/PDEase_dom"/>
</dbReference>
<comment type="catalytic activity">
    <reaction evidence="8">
        <text>[protein-PII]-uridylyl-L-tyrosine + H2O = [protein-PII]-L-tyrosine + UMP + H(+)</text>
        <dbReference type="Rhea" id="RHEA:48600"/>
        <dbReference type="Rhea" id="RHEA-COMP:12147"/>
        <dbReference type="Rhea" id="RHEA-COMP:12148"/>
        <dbReference type="ChEBI" id="CHEBI:15377"/>
        <dbReference type="ChEBI" id="CHEBI:15378"/>
        <dbReference type="ChEBI" id="CHEBI:46858"/>
        <dbReference type="ChEBI" id="CHEBI:57865"/>
        <dbReference type="ChEBI" id="CHEBI:90602"/>
    </reaction>
</comment>
<dbReference type="PANTHER" id="PTHR47320:SF1">
    <property type="entry name" value="BIFUNCTIONAL URIDYLYLTRANSFERASE_URIDYLYL-REMOVING ENZYME"/>
    <property type="match status" value="1"/>
</dbReference>
<dbReference type="GO" id="GO:0006808">
    <property type="term" value="P:regulation of nitrogen utilization"/>
    <property type="evidence" value="ECO:0007669"/>
    <property type="project" value="UniProtKB-UniRule"/>
</dbReference>
<comment type="function">
    <text evidence="8">Modifies, by uridylylation and deuridylylation, the PII regulatory proteins (GlnB and homologs), in response to the nitrogen status of the cell that GlnD senses through the glutamine level. Under low glutamine levels, catalyzes the conversion of the PII proteins and UTP to PII-UMP and PPi, while under higher glutamine levels, GlnD hydrolyzes PII-UMP to PII and UMP (deuridylylation). Thus, controls uridylylation state and activity of the PII proteins, and plays an important role in the regulation of nitrogen metabolism.</text>
</comment>
<dbReference type="SUPFAM" id="SSF109604">
    <property type="entry name" value="HD-domain/PDEase-like"/>
    <property type="match status" value="1"/>
</dbReference>
<dbReference type="GO" id="GO:0008081">
    <property type="term" value="F:phosphoric diester hydrolase activity"/>
    <property type="evidence" value="ECO:0007669"/>
    <property type="project" value="UniProtKB-UniRule"/>
</dbReference>
<comment type="activity regulation">
    <text evidence="8">Uridylyltransferase (UTase) activity is inhibited by glutamine, while glutamine activates uridylyl-removing (UR) activity.</text>
</comment>
<organism evidence="11 12">
    <name type="scientific">Montanilutibacter psychrotolerans</name>
    <dbReference type="NCBI Taxonomy" id="1327343"/>
    <lineage>
        <taxon>Bacteria</taxon>
        <taxon>Pseudomonadati</taxon>
        <taxon>Pseudomonadota</taxon>
        <taxon>Gammaproteobacteria</taxon>
        <taxon>Lysobacterales</taxon>
        <taxon>Lysobacteraceae</taxon>
        <taxon>Montanilutibacter</taxon>
    </lineage>
</organism>
<dbReference type="AlphaFoldDB" id="A0A3M8SYA9"/>
<dbReference type="OrthoDB" id="9758038at2"/>
<comment type="domain">
    <text evidence="8">Has four distinct domains: an N-terminal nucleotidyltransferase (NT) domain responsible for UTase activity, a central HD domain that encodes UR activity, and two C-terminal ACT domains that seem to have a role in glutamine sensing.</text>
</comment>
<feature type="domain" description="ACT" evidence="9">
    <location>
        <begin position="741"/>
        <end position="823"/>
    </location>
</feature>
<evidence type="ECO:0000256" key="5">
    <source>
        <dbReference type="ARBA" id="ARBA00022842"/>
    </source>
</evidence>
<evidence type="ECO:0000259" key="9">
    <source>
        <dbReference type="PROSITE" id="PS51671"/>
    </source>
</evidence>
<comment type="cofactor">
    <cofactor evidence="8">
        <name>Mg(2+)</name>
        <dbReference type="ChEBI" id="CHEBI:18420"/>
    </cofactor>
</comment>
<keyword evidence="6 8" id="KW-0511">Multifunctional enzyme</keyword>
<feature type="domain" description="ACT" evidence="9">
    <location>
        <begin position="850"/>
        <end position="926"/>
    </location>
</feature>
<dbReference type="EC" id="3.1.4.-" evidence="8"/>
<evidence type="ECO:0000256" key="4">
    <source>
        <dbReference type="ARBA" id="ARBA00022801"/>
    </source>
</evidence>
<dbReference type="EMBL" id="RIBS01000001">
    <property type="protein sequence ID" value="RNF86398.1"/>
    <property type="molecule type" value="Genomic_DNA"/>
</dbReference>
<dbReference type="InterPro" id="IPR002912">
    <property type="entry name" value="ACT_dom"/>
</dbReference>
<evidence type="ECO:0000259" key="10">
    <source>
        <dbReference type="PROSITE" id="PS51831"/>
    </source>
</evidence>
<evidence type="ECO:0000256" key="6">
    <source>
        <dbReference type="ARBA" id="ARBA00023268"/>
    </source>
</evidence>
<dbReference type="SUPFAM" id="SSF55021">
    <property type="entry name" value="ACT-like"/>
    <property type="match status" value="1"/>
</dbReference>
<protein>
    <recommendedName>
        <fullName evidence="8">Bifunctional uridylyltransferase/uridylyl-removing enzyme</fullName>
        <shortName evidence="8">UTase/UR</shortName>
    </recommendedName>
    <alternativeName>
        <fullName evidence="8">Bifunctional [protein-PII] modification enzyme</fullName>
    </alternativeName>
    <alternativeName>
        <fullName evidence="8">Bifunctional nitrogen sensor protein</fullName>
    </alternativeName>
    <domain>
        <recommendedName>
            <fullName evidence="8">[Protein-PII] uridylyltransferase</fullName>
            <shortName evidence="8">PII uridylyltransferase</shortName>
            <shortName evidence="8">UTase</shortName>
            <ecNumber evidence="8">2.7.7.59</ecNumber>
        </recommendedName>
    </domain>
    <domain>
        <recommendedName>
            <fullName evidence="8">[Protein-PII]-UMP uridylyl-removing enzyme</fullName>
            <shortName evidence="8">UR</shortName>
            <ecNumber evidence="8">3.1.4.-</ecNumber>
        </recommendedName>
    </domain>
</protein>
<dbReference type="Gene3D" id="3.30.70.260">
    <property type="match status" value="1"/>
</dbReference>
<keyword evidence="3" id="KW-0677">Repeat</keyword>
<comment type="catalytic activity">
    <reaction evidence="7">
        <text>guanosine 3',5'-bis(diphosphate) + H2O = GDP + diphosphate + H(+)</text>
        <dbReference type="Rhea" id="RHEA:14253"/>
        <dbReference type="ChEBI" id="CHEBI:15377"/>
        <dbReference type="ChEBI" id="CHEBI:15378"/>
        <dbReference type="ChEBI" id="CHEBI:33019"/>
        <dbReference type="ChEBI" id="CHEBI:58189"/>
        <dbReference type="ChEBI" id="CHEBI:77828"/>
        <dbReference type="EC" id="3.1.7.2"/>
    </reaction>
</comment>
<dbReference type="CDD" id="cd04899">
    <property type="entry name" value="ACT_ACR-UUR-like_2"/>
    <property type="match status" value="1"/>
</dbReference>
<keyword evidence="12" id="KW-1185">Reference proteome</keyword>
<evidence type="ECO:0000256" key="1">
    <source>
        <dbReference type="ARBA" id="ARBA00022679"/>
    </source>
</evidence>
<feature type="region of interest" description="Uridylyltransferase" evidence="8">
    <location>
        <begin position="1"/>
        <end position="367"/>
    </location>
</feature>
<dbReference type="Gene3D" id="3.30.460.10">
    <property type="entry name" value="Beta Polymerase, domain 2"/>
    <property type="match status" value="1"/>
</dbReference>
<dbReference type="Gene3D" id="1.10.3090.10">
    <property type="entry name" value="cca-adding enzyme, domain 2"/>
    <property type="match status" value="1"/>
</dbReference>
<dbReference type="CDD" id="cd05401">
    <property type="entry name" value="NT_GlnE_GlnD_like"/>
    <property type="match status" value="1"/>
</dbReference>
<keyword evidence="5 8" id="KW-0460">Magnesium</keyword>
<dbReference type="Pfam" id="PF08335">
    <property type="entry name" value="GlnD_UR_UTase"/>
    <property type="match status" value="1"/>
</dbReference>
<dbReference type="CDD" id="cd04900">
    <property type="entry name" value="ACT_UUR-like_1"/>
    <property type="match status" value="1"/>
</dbReference>
<keyword evidence="2 8" id="KW-0548">Nucleotidyltransferase</keyword>
<dbReference type="Proteomes" id="UP000267049">
    <property type="component" value="Unassembled WGS sequence"/>
</dbReference>
<dbReference type="PROSITE" id="PS51831">
    <property type="entry name" value="HD"/>
    <property type="match status" value="1"/>
</dbReference>
<dbReference type="EC" id="2.7.7.59" evidence="8"/>
<dbReference type="GO" id="GO:0008893">
    <property type="term" value="F:guanosine-3',5'-bis(diphosphate) 3'-diphosphatase activity"/>
    <property type="evidence" value="ECO:0007669"/>
    <property type="project" value="UniProtKB-EC"/>
</dbReference>
<dbReference type="RefSeq" id="WP_123086514.1">
    <property type="nucleotide sequence ID" value="NZ_RIBS01000001.1"/>
</dbReference>
<comment type="caution">
    <text evidence="11">The sequence shown here is derived from an EMBL/GenBank/DDBJ whole genome shotgun (WGS) entry which is preliminary data.</text>
</comment>
<feature type="domain" description="HD" evidence="10">
    <location>
        <begin position="499"/>
        <end position="621"/>
    </location>
</feature>
<dbReference type="InterPro" id="IPR010043">
    <property type="entry name" value="UTase/UR"/>
</dbReference>
<dbReference type="InterPro" id="IPR013546">
    <property type="entry name" value="PII_UdlTrfase/GS_AdlTrfase"/>
</dbReference>
<comment type="similarity">
    <text evidence="8">Belongs to the GlnD family.</text>
</comment>
<keyword evidence="4 8" id="KW-0378">Hydrolase</keyword>
<comment type="caution">
    <text evidence="8">Lacks conserved residue(s) required for the propagation of feature annotation.</text>
</comment>
<dbReference type="PANTHER" id="PTHR47320">
    <property type="entry name" value="BIFUNCTIONAL URIDYLYLTRANSFERASE/URIDYLYL-REMOVING ENZYME"/>
    <property type="match status" value="1"/>
</dbReference>
<dbReference type="GO" id="GO:0008773">
    <property type="term" value="F:[protein-PII] uridylyltransferase activity"/>
    <property type="evidence" value="ECO:0007669"/>
    <property type="project" value="UniProtKB-UniRule"/>
</dbReference>
<reference evidence="11 12" key="1">
    <citation type="submission" date="2018-11" db="EMBL/GenBank/DDBJ databases">
        <title>Lysobacter cryohumiis sp. nov., isolated from soil in the Tianshan Mountains, Xinjiang, China.</title>
        <authorList>
            <person name="Luo Y."/>
            <person name="Sheng H."/>
        </authorList>
    </citation>
    <scope>NUCLEOTIDE SEQUENCE [LARGE SCALE GENOMIC DNA]</scope>
    <source>
        <strain evidence="11 12">ZS60</strain>
    </source>
</reference>
<dbReference type="CDD" id="cd00077">
    <property type="entry name" value="HDc"/>
    <property type="match status" value="1"/>
</dbReference>
<keyword evidence="1 8" id="KW-0808">Transferase</keyword>
<name>A0A3M8SYA9_9GAMM</name>
<evidence type="ECO:0000256" key="8">
    <source>
        <dbReference type="HAMAP-Rule" id="MF_00277"/>
    </source>
</evidence>
<dbReference type="NCBIfam" id="TIGR01693">
    <property type="entry name" value="UTase_glnD"/>
    <property type="match status" value="1"/>
</dbReference>
<dbReference type="SMART" id="SM00471">
    <property type="entry name" value="HDc"/>
    <property type="match status" value="1"/>
</dbReference>
<gene>
    <name evidence="8 11" type="primary">glnD</name>
    <name evidence="11" type="ORF">EER27_02985</name>
</gene>
<dbReference type="InterPro" id="IPR043519">
    <property type="entry name" value="NT_sf"/>
</dbReference>
<evidence type="ECO:0000256" key="3">
    <source>
        <dbReference type="ARBA" id="ARBA00022737"/>
    </source>
</evidence>
<dbReference type="PROSITE" id="PS51671">
    <property type="entry name" value="ACT"/>
    <property type="match status" value="2"/>
</dbReference>
<dbReference type="HAMAP" id="MF_00277">
    <property type="entry name" value="PII_uridylyl_transf"/>
    <property type="match status" value="1"/>
</dbReference>
<dbReference type="InterPro" id="IPR006674">
    <property type="entry name" value="HD_domain"/>
</dbReference>
<dbReference type="SUPFAM" id="SSF81301">
    <property type="entry name" value="Nucleotidyltransferase"/>
    <property type="match status" value="1"/>
</dbReference>
<dbReference type="PIRSF" id="PIRSF006288">
    <property type="entry name" value="PII_uridyltransf"/>
    <property type="match status" value="1"/>
</dbReference>
<dbReference type="SUPFAM" id="SSF81593">
    <property type="entry name" value="Nucleotidyltransferase substrate binding subunit/domain"/>
    <property type="match status" value="1"/>
</dbReference>
<evidence type="ECO:0000313" key="11">
    <source>
        <dbReference type="EMBL" id="RNF86398.1"/>
    </source>
</evidence>
<dbReference type="InterPro" id="IPR045865">
    <property type="entry name" value="ACT-like_dom_sf"/>
</dbReference>
<evidence type="ECO:0000256" key="7">
    <source>
        <dbReference type="ARBA" id="ARBA00047968"/>
    </source>
</evidence>
<dbReference type="Pfam" id="PF01966">
    <property type="entry name" value="HD"/>
    <property type="match status" value="1"/>
</dbReference>
<evidence type="ECO:0000313" key="12">
    <source>
        <dbReference type="Proteomes" id="UP000267049"/>
    </source>
</evidence>
<accession>A0A3M8SYA9</accession>
<comment type="catalytic activity">
    <reaction evidence="8">
        <text>[protein-PII]-L-tyrosine + UTP = [protein-PII]-uridylyl-L-tyrosine + diphosphate</text>
        <dbReference type="Rhea" id="RHEA:13673"/>
        <dbReference type="Rhea" id="RHEA-COMP:12147"/>
        <dbReference type="Rhea" id="RHEA-COMP:12148"/>
        <dbReference type="ChEBI" id="CHEBI:33019"/>
        <dbReference type="ChEBI" id="CHEBI:46398"/>
        <dbReference type="ChEBI" id="CHEBI:46858"/>
        <dbReference type="ChEBI" id="CHEBI:90602"/>
        <dbReference type="EC" id="2.7.7.59"/>
    </reaction>
</comment>
<proteinExistence type="inferred from homology"/>